<evidence type="ECO:0000256" key="1">
    <source>
        <dbReference type="SAM" id="Phobius"/>
    </source>
</evidence>
<feature type="transmembrane region" description="Helical" evidence="1">
    <location>
        <begin position="213"/>
        <end position="230"/>
    </location>
</feature>
<name>U7Q9C8_9CYAN</name>
<feature type="transmembrane region" description="Helical" evidence="1">
    <location>
        <begin position="89"/>
        <end position="108"/>
    </location>
</feature>
<proteinExistence type="predicted"/>
<keyword evidence="3" id="KW-1185">Reference proteome</keyword>
<dbReference type="Proteomes" id="UP000017127">
    <property type="component" value="Unassembled WGS sequence"/>
</dbReference>
<feature type="transmembrane region" description="Helical" evidence="1">
    <location>
        <begin position="128"/>
        <end position="148"/>
    </location>
</feature>
<dbReference type="EMBL" id="AUZM01000101">
    <property type="protein sequence ID" value="ERT04388.1"/>
    <property type="molecule type" value="Genomic_DNA"/>
</dbReference>
<gene>
    <name evidence="2" type="ORF">M595_5677</name>
</gene>
<dbReference type="AlphaFoldDB" id="U7Q9C8"/>
<dbReference type="RefSeq" id="WP_023069356.1">
    <property type="nucleotide sequence ID" value="NZ_AUZM01000101.1"/>
</dbReference>
<keyword evidence="1" id="KW-0812">Transmembrane</keyword>
<feature type="transmembrane region" description="Helical" evidence="1">
    <location>
        <begin position="17"/>
        <end position="37"/>
    </location>
</feature>
<reference evidence="2 3" key="1">
    <citation type="journal article" date="2013" name="Front. Microbiol.">
        <title>Comparative genomic analyses of the cyanobacterium, Lyngbya aestuarii BL J, a powerful hydrogen producer.</title>
        <authorList>
            <person name="Kothari A."/>
            <person name="Vaughn M."/>
            <person name="Garcia-Pichel F."/>
        </authorList>
    </citation>
    <scope>NUCLEOTIDE SEQUENCE [LARGE SCALE GENOMIC DNA]</scope>
    <source>
        <strain evidence="2 3">BL J</strain>
    </source>
</reference>
<feature type="transmembrane region" description="Helical" evidence="1">
    <location>
        <begin position="160"/>
        <end position="177"/>
    </location>
</feature>
<accession>U7Q9C8</accession>
<evidence type="ECO:0000313" key="2">
    <source>
        <dbReference type="EMBL" id="ERT04388.1"/>
    </source>
</evidence>
<organism evidence="2 3">
    <name type="scientific">Lyngbya aestuarii BL J</name>
    <dbReference type="NCBI Taxonomy" id="1348334"/>
    <lineage>
        <taxon>Bacteria</taxon>
        <taxon>Bacillati</taxon>
        <taxon>Cyanobacteriota</taxon>
        <taxon>Cyanophyceae</taxon>
        <taxon>Oscillatoriophycideae</taxon>
        <taxon>Oscillatoriales</taxon>
        <taxon>Microcoleaceae</taxon>
        <taxon>Lyngbya</taxon>
    </lineage>
</organism>
<keyword evidence="1" id="KW-1133">Transmembrane helix</keyword>
<comment type="caution">
    <text evidence="2">The sequence shown here is derived from an EMBL/GenBank/DDBJ whole genome shotgun (WGS) entry which is preliminary data.</text>
</comment>
<dbReference type="OrthoDB" id="582264at2"/>
<feature type="transmembrane region" description="Helical" evidence="1">
    <location>
        <begin position="52"/>
        <end position="69"/>
    </location>
</feature>
<keyword evidence="1" id="KW-0472">Membrane</keyword>
<protein>
    <submittedName>
        <fullName evidence="2">Putative membrane protein</fullName>
    </submittedName>
</protein>
<sequence length="240" mass="27446">MNSTEITSQTDQKVKSYLWMILLFDLVFLGLTIRRAVLLGKSPMVYFGETGIISWLSCLQLLVLSGLAWQISGVRKQVNLKGKKAPQTLWQLISIGFFYLAVDEIGQIHETVDVLIQWMFNVPEDNNLLKYDGVIVAGYSAVGAYILYSFWDEFKRYKPAFYLFVLGFALKATMVLIDLGTDDDSIFSFWLADPKRHKLVYEWIQMVEESFKIIAEGAFIAAFIACLQIAKRITRKQITP</sequence>
<evidence type="ECO:0000313" key="3">
    <source>
        <dbReference type="Proteomes" id="UP000017127"/>
    </source>
</evidence>